<dbReference type="EMBL" id="MGDI01000028">
    <property type="protein sequence ID" value="OGL52960.1"/>
    <property type="molecule type" value="Genomic_DNA"/>
</dbReference>
<reference evidence="3 4" key="1">
    <citation type="journal article" date="2016" name="Nat. Commun.">
        <title>Thousands of microbial genomes shed light on interconnected biogeochemical processes in an aquifer system.</title>
        <authorList>
            <person name="Anantharaman K."/>
            <person name="Brown C.T."/>
            <person name="Hug L.A."/>
            <person name="Sharon I."/>
            <person name="Castelle C.J."/>
            <person name="Probst A.J."/>
            <person name="Thomas B.C."/>
            <person name="Singh A."/>
            <person name="Wilkins M.J."/>
            <person name="Karaoz U."/>
            <person name="Brodie E.L."/>
            <person name="Williams K.H."/>
            <person name="Hubbard S.S."/>
            <person name="Banfield J.F."/>
        </authorList>
    </citation>
    <scope>NUCLEOTIDE SEQUENCE [LARGE SCALE GENOMIC DNA]</scope>
</reference>
<dbReference type="GO" id="GO:0009103">
    <property type="term" value="P:lipopolysaccharide biosynthetic process"/>
    <property type="evidence" value="ECO:0007669"/>
    <property type="project" value="TreeGrafter"/>
</dbReference>
<accession>A0A1F7SGP3</accession>
<dbReference type="STRING" id="1817883.A3G31_08565"/>
<name>A0A1F7SGP3_9BACT</name>
<evidence type="ECO:0000313" key="4">
    <source>
        <dbReference type="Proteomes" id="UP000178082"/>
    </source>
</evidence>
<comment type="caution">
    <text evidence="3">The sequence shown here is derived from an EMBL/GenBank/DDBJ whole genome shotgun (WGS) entry which is preliminary data.</text>
</comment>
<evidence type="ECO:0000259" key="2">
    <source>
        <dbReference type="Pfam" id="PF00534"/>
    </source>
</evidence>
<dbReference type="SUPFAM" id="SSF53756">
    <property type="entry name" value="UDP-Glycosyltransferase/glycogen phosphorylase"/>
    <property type="match status" value="1"/>
</dbReference>
<dbReference type="AlphaFoldDB" id="A0A1F7SGP3"/>
<dbReference type="Gene3D" id="3.40.50.2000">
    <property type="entry name" value="Glycogen Phosphorylase B"/>
    <property type="match status" value="2"/>
</dbReference>
<protein>
    <recommendedName>
        <fullName evidence="2">Glycosyl transferase family 1 domain-containing protein</fullName>
    </recommendedName>
</protein>
<keyword evidence="1" id="KW-0808">Transferase</keyword>
<dbReference type="GO" id="GO:0016757">
    <property type="term" value="F:glycosyltransferase activity"/>
    <property type="evidence" value="ECO:0007669"/>
    <property type="project" value="InterPro"/>
</dbReference>
<dbReference type="Proteomes" id="UP000178082">
    <property type="component" value="Unassembled WGS sequence"/>
</dbReference>
<organism evidence="3 4">
    <name type="scientific">Candidatus Schekmanbacteria bacterium RIFCSPLOWO2_12_FULL_38_15</name>
    <dbReference type="NCBI Taxonomy" id="1817883"/>
    <lineage>
        <taxon>Bacteria</taxon>
        <taxon>Candidatus Schekmaniibacteriota</taxon>
    </lineage>
</organism>
<dbReference type="CDD" id="cd03794">
    <property type="entry name" value="GT4_WbuB-like"/>
    <property type="match status" value="1"/>
</dbReference>
<gene>
    <name evidence="3" type="ORF">A3G31_08565</name>
</gene>
<evidence type="ECO:0000313" key="3">
    <source>
        <dbReference type="EMBL" id="OGL52960.1"/>
    </source>
</evidence>
<proteinExistence type="predicted"/>
<dbReference type="Pfam" id="PF00534">
    <property type="entry name" value="Glycos_transf_1"/>
    <property type="match status" value="1"/>
</dbReference>
<sequence length="393" mass="45944">MRIIWITQTDFNENLDIATWQEMAFELKKLGNKVKLLIPALKNKKSLSVENLDVSFLPYPRNFFLSSISFQFSLFFYLLFKVIFKDYNYVILDHYCVLTTFPFNILSKLRIIKTKFVLDIRSIPVDTFGIQDKIHILRFKLSIYLCKYLFDGFTVITPLYRDKIAKDYGIEKERMGIWTSGVSLKLFNPKSVKSLREKFKLMDKFVVMYHGGISISRGIADAVKAVELLRDEIPELCFFILGRGNVENELKRFVAENGLENNIIIHDPVEYDIVPIFIGMCDVGLLPLPDLLWWRMSSPLKLMEYLAMGKPVILTKIDAHLQIIKERKCGIFIDSSNPLDIKDGILRAYNLRGNLKEIGYSGIELVEEEFTWEKQAKKFYEYLKKVERLKQNF</sequence>
<dbReference type="PANTHER" id="PTHR46401">
    <property type="entry name" value="GLYCOSYLTRANSFERASE WBBK-RELATED"/>
    <property type="match status" value="1"/>
</dbReference>
<feature type="domain" description="Glycosyl transferase family 1" evidence="2">
    <location>
        <begin position="196"/>
        <end position="361"/>
    </location>
</feature>
<dbReference type="PANTHER" id="PTHR46401:SF2">
    <property type="entry name" value="GLYCOSYLTRANSFERASE WBBK-RELATED"/>
    <property type="match status" value="1"/>
</dbReference>
<dbReference type="InterPro" id="IPR001296">
    <property type="entry name" value="Glyco_trans_1"/>
</dbReference>
<evidence type="ECO:0000256" key="1">
    <source>
        <dbReference type="ARBA" id="ARBA00022679"/>
    </source>
</evidence>